<dbReference type="AlphaFoldDB" id="A0A0G0Z7V4"/>
<evidence type="ECO:0000256" key="1">
    <source>
        <dbReference type="SAM" id="Phobius"/>
    </source>
</evidence>
<comment type="caution">
    <text evidence="3">The sequence shown here is derived from an EMBL/GenBank/DDBJ whole genome shotgun (WGS) entry which is preliminary data.</text>
</comment>
<proteinExistence type="predicted"/>
<organism evidence="3 4">
    <name type="scientific">Candidatus Azambacteria bacterium GW2011_GWB1_42_17</name>
    <dbReference type="NCBI Taxonomy" id="1618615"/>
    <lineage>
        <taxon>Bacteria</taxon>
        <taxon>Candidatus Azamiibacteriota</taxon>
    </lineage>
</organism>
<evidence type="ECO:0000259" key="2">
    <source>
        <dbReference type="Pfam" id="PF00535"/>
    </source>
</evidence>
<keyword evidence="1" id="KW-0812">Transmembrane</keyword>
<dbReference type="EMBL" id="LCDB01000003">
    <property type="protein sequence ID" value="KKS44790.1"/>
    <property type="molecule type" value="Genomic_DNA"/>
</dbReference>
<gene>
    <name evidence="3" type="ORF">UV07_C0003G0025</name>
</gene>
<dbReference type="PANTHER" id="PTHR43685">
    <property type="entry name" value="GLYCOSYLTRANSFERASE"/>
    <property type="match status" value="1"/>
</dbReference>
<accession>A0A0G0Z7V4</accession>
<protein>
    <submittedName>
        <fullName evidence="3">Glycosyltransferase</fullName>
    </submittedName>
</protein>
<reference evidence="3 4" key="1">
    <citation type="journal article" date="2015" name="Nature">
        <title>rRNA introns, odd ribosomes, and small enigmatic genomes across a large radiation of phyla.</title>
        <authorList>
            <person name="Brown C.T."/>
            <person name="Hug L.A."/>
            <person name="Thomas B.C."/>
            <person name="Sharon I."/>
            <person name="Castelle C.J."/>
            <person name="Singh A."/>
            <person name="Wilkins M.J."/>
            <person name="Williams K.H."/>
            <person name="Banfield J.F."/>
        </authorList>
    </citation>
    <scope>NUCLEOTIDE SEQUENCE [LARGE SCALE GENOMIC DNA]</scope>
</reference>
<feature type="transmembrane region" description="Helical" evidence="1">
    <location>
        <begin position="243"/>
        <end position="260"/>
    </location>
</feature>
<dbReference type="SUPFAM" id="SSF53448">
    <property type="entry name" value="Nucleotide-diphospho-sugar transferases"/>
    <property type="match status" value="1"/>
</dbReference>
<evidence type="ECO:0000313" key="3">
    <source>
        <dbReference type="EMBL" id="KKS44790.1"/>
    </source>
</evidence>
<dbReference type="GO" id="GO:0044010">
    <property type="term" value="P:single-species biofilm formation"/>
    <property type="evidence" value="ECO:0007669"/>
    <property type="project" value="TreeGrafter"/>
</dbReference>
<dbReference type="Pfam" id="PF00535">
    <property type="entry name" value="Glycos_transf_2"/>
    <property type="match status" value="1"/>
</dbReference>
<dbReference type="InterPro" id="IPR001173">
    <property type="entry name" value="Glyco_trans_2-like"/>
</dbReference>
<dbReference type="Gene3D" id="3.90.550.10">
    <property type="entry name" value="Spore Coat Polysaccharide Biosynthesis Protein SpsA, Chain A"/>
    <property type="match status" value="1"/>
</dbReference>
<feature type="transmembrane region" description="Helical" evidence="1">
    <location>
        <begin position="290"/>
        <end position="315"/>
    </location>
</feature>
<dbReference type="GO" id="GO:0016740">
    <property type="term" value="F:transferase activity"/>
    <property type="evidence" value="ECO:0007669"/>
    <property type="project" value="UniProtKB-KW"/>
</dbReference>
<keyword evidence="1" id="KW-1133">Transmembrane helix</keyword>
<keyword evidence="1" id="KW-0472">Membrane</keyword>
<feature type="transmembrane region" description="Helical" evidence="1">
    <location>
        <begin position="266"/>
        <end position="283"/>
    </location>
</feature>
<feature type="domain" description="Glycosyltransferase 2-like" evidence="2">
    <location>
        <begin position="8"/>
        <end position="162"/>
    </location>
</feature>
<name>A0A0G0Z7V4_9BACT</name>
<evidence type="ECO:0000313" key="4">
    <source>
        <dbReference type="Proteomes" id="UP000033986"/>
    </source>
</evidence>
<dbReference type="PANTHER" id="PTHR43685:SF2">
    <property type="entry name" value="GLYCOSYLTRANSFERASE 2-LIKE DOMAIN-CONTAINING PROTEIN"/>
    <property type="match status" value="1"/>
</dbReference>
<dbReference type="Proteomes" id="UP000033986">
    <property type="component" value="Unassembled WGS sequence"/>
</dbReference>
<dbReference type="InterPro" id="IPR050834">
    <property type="entry name" value="Glycosyltransf_2"/>
</dbReference>
<keyword evidence="3" id="KW-0808">Transferase</keyword>
<sequence>MKKFPKISIIIALYKETAYFYETVARSLQLDYPNFEILIGVDKGVKINFKDSRIKVIETGLLRTGPAEKRDGGIVTSKAEYIAFLDDDSYPRRDWLKKAVEIFKKNSVISAVGGPGLTPSLDGFRQQITGAILSTFWGTGPYAYRFIQKDQRLVDDYPAYNLIAKRKDLLSIGGFNNKFYGGEDTALCLKLINSGKKILYHPEVVVYHHRRHFPEGYLAQVGNVGLHRGYFVKKYPQTSLRPSYFMPLLGIVFTLFLALLSTKYPLLLLLGFILYGAGVIDALKTTNWKIALVIPICVYLSHLSYAYNFAIGLLFTKHLEK</sequence>
<dbReference type="InterPro" id="IPR029044">
    <property type="entry name" value="Nucleotide-diphossugar_trans"/>
</dbReference>